<dbReference type="InterPro" id="IPR016476">
    <property type="entry name" value="SH3_dom_pro"/>
</dbReference>
<dbReference type="SMART" id="SM00287">
    <property type="entry name" value="SH3b"/>
    <property type="match status" value="1"/>
</dbReference>
<gene>
    <name evidence="10" type="ORF">SAMN05443662_1560</name>
</gene>
<comment type="subcellular location">
    <subcellularLocation>
        <location evidence="1">Membrane</location>
        <topology evidence="1">Single-pass membrane protein</topology>
    </subcellularLocation>
</comment>
<dbReference type="Proteomes" id="UP000198461">
    <property type="component" value="Unassembled WGS sequence"/>
</dbReference>
<keyword evidence="6" id="KW-0175">Coiled coil</keyword>
<dbReference type="Gene3D" id="2.30.30.40">
    <property type="entry name" value="SH3 Domains"/>
    <property type="match status" value="1"/>
</dbReference>
<reference evidence="10 11" key="1">
    <citation type="submission" date="2016-11" db="EMBL/GenBank/DDBJ databases">
        <authorList>
            <person name="Jaros S."/>
            <person name="Januszkiewicz K."/>
            <person name="Wedrychowicz H."/>
        </authorList>
    </citation>
    <scope>NUCLEOTIDE SEQUENCE [LARGE SCALE GENOMIC DNA]</scope>
    <source>
        <strain evidence="10 11">DSM 17737</strain>
    </source>
</reference>
<evidence type="ECO:0000256" key="1">
    <source>
        <dbReference type="ARBA" id="ARBA00004167"/>
    </source>
</evidence>
<dbReference type="PIRSF" id="PIRSF006158">
    <property type="entry name" value="UCP006158_SH3"/>
    <property type="match status" value="1"/>
</dbReference>
<protein>
    <submittedName>
        <fullName evidence="10">SH3 domain protein</fullName>
    </submittedName>
</protein>
<feature type="transmembrane region" description="Helical" evidence="7">
    <location>
        <begin position="207"/>
        <end position="225"/>
    </location>
</feature>
<dbReference type="NCBIfam" id="TIGR04211">
    <property type="entry name" value="SH3_and_anchor"/>
    <property type="match status" value="1"/>
</dbReference>
<keyword evidence="3 8" id="KW-0732">Signal</keyword>
<feature type="chain" id="PRO_5012658614" evidence="8">
    <location>
        <begin position="22"/>
        <end position="238"/>
    </location>
</feature>
<accession>A0A1N6GYQ8</accession>
<proteinExistence type="predicted"/>
<evidence type="ECO:0000313" key="10">
    <source>
        <dbReference type="EMBL" id="SIO12515.1"/>
    </source>
</evidence>
<dbReference type="Pfam" id="PF08239">
    <property type="entry name" value="SH3_3"/>
    <property type="match status" value="1"/>
</dbReference>
<name>A0A1N6GYQ8_9GAMM</name>
<keyword evidence="11" id="KW-1185">Reference proteome</keyword>
<evidence type="ECO:0000256" key="4">
    <source>
        <dbReference type="ARBA" id="ARBA00022989"/>
    </source>
</evidence>
<dbReference type="Gene3D" id="1.10.287.1490">
    <property type="match status" value="1"/>
</dbReference>
<dbReference type="InterPro" id="IPR003646">
    <property type="entry name" value="SH3-like_bac-type"/>
</dbReference>
<feature type="signal peptide" evidence="8">
    <location>
        <begin position="1"/>
        <end position="21"/>
    </location>
</feature>
<evidence type="ECO:0000259" key="9">
    <source>
        <dbReference type="PROSITE" id="PS51781"/>
    </source>
</evidence>
<evidence type="ECO:0000256" key="8">
    <source>
        <dbReference type="SAM" id="SignalP"/>
    </source>
</evidence>
<dbReference type="OrthoDB" id="9790951at2"/>
<keyword evidence="5 7" id="KW-0472">Membrane</keyword>
<dbReference type="AlphaFoldDB" id="A0A1N6GYQ8"/>
<evidence type="ECO:0000256" key="5">
    <source>
        <dbReference type="ARBA" id="ARBA00023136"/>
    </source>
</evidence>
<dbReference type="STRING" id="364032.SAMN05443662_1560"/>
<dbReference type="GO" id="GO:0016020">
    <property type="term" value="C:membrane"/>
    <property type="evidence" value="ECO:0007669"/>
    <property type="project" value="UniProtKB-SubCell"/>
</dbReference>
<sequence length="238" mass="27186">MKKSARSSRLLVAALTSTLLAAPLLPEMSHARTDGFKHYISDELTVPVRHGPGYNYKIRKLLKAGTPVTVLEINEEGWAHIQYPHKGKMLEGWVPSSLLSTQPAARQQLKEAQKTIKDLNEKLQQQNTQLTTLRAENEDLKKRLSEAQKQLFTLKKDYDHLVKTAGNAVRLDEENQQLKKDVARLEQENAMLKDQIAHSEDAMKRQWFLTGAGVLLLGLLLGRFFRLPQRRRSSWDEL</sequence>
<feature type="domain" description="SH3b" evidence="9">
    <location>
        <begin position="35"/>
        <end position="103"/>
    </location>
</feature>
<dbReference type="EMBL" id="FSRE01000003">
    <property type="protein sequence ID" value="SIO12515.1"/>
    <property type="molecule type" value="Genomic_DNA"/>
</dbReference>
<evidence type="ECO:0000256" key="3">
    <source>
        <dbReference type="ARBA" id="ARBA00022729"/>
    </source>
</evidence>
<keyword evidence="2 7" id="KW-0812">Transmembrane</keyword>
<dbReference type="RefSeq" id="WP_074201803.1">
    <property type="nucleotide sequence ID" value="NZ_FSRE01000003.1"/>
</dbReference>
<evidence type="ECO:0000256" key="7">
    <source>
        <dbReference type="SAM" id="Phobius"/>
    </source>
</evidence>
<keyword evidence="4 7" id="KW-1133">Transmembrane helix</keyword>
<evidence type="ECO:0000256" key="2">
    <source>
        <dbReference type="ARBA" id="ARBA00022692"/>
    </source>
</evidence>
<evidence type="ECO:0000256" key="6">
    <source>
        <dbReference type="SAM" id="Coils"/>
    </source>
</evidence>
<organism evidence="10 11">
    <name type="scientific">Sulfurivirga caldicuralii</name>
    <dbReference type="NCBI Taxonomy" id="364032"/>
    <lineage>
        <taxon>Bacteria</taxon>
        <taxon>Pseudomonadati</taxon>
        <taxon>Pseudomonadota</taxon>
        <taxon>Gammaproteobacteria</taxon>
        <taxon>Thiotrichales</taxon>
        <taxon>Piscirickettsiaceae</taxon>
        <taxon>Sulfurivirga</taxon>
    </lineage>
</organism>
<dbReference type="PROSITE" id="PS51781">
    <property type="entry name" value="SH3B"/>
    <property type="match status" value="1"/>
</dbReference>
<feature type="coiled-coil region" evidence="6">
    <location>
        <begin position="102"/>
        <end position="202"/>
    </location>
</feature>
<evidence type="ECO:0000313" key="11">
    <source>
        <dbReference type="Proteomes" id="UP000198461"/>
    </source>
</evidence>